<dbReference type="RefSeq" id="WP_091429615.1">
    <property type="nucleotide sequence ID" value="NZ_FOJB01000001.1"/>
</dbReference>
<evidence type="ECO:0000313" key="3">
    <source>
        <dbReference type="Proteomes" id="UP000199650"/>
    </source>
</evidence>
<organism evidence="2 3">
    <name type="scientific">Aliiroseovarius sediminilitoris</name>
    <dbReference type="NCBI Taxonomy" id="1173584"/>
    <lineage>
        <taxon>Bacteria</taxon>
        <taxon>Pseudomonadati</taxon>
        <taxon>Pseudomonadota</taxon>
        <taxon>Alphaproteobacteria</taxon>
        <taxon>Rhodobacterales</taxon>
        <taxon>Paracoccaceae</taxon>
        <taxon>Aliiroseovarius</taxon>
    </lineage>
</organism>
<keyword evidence="1" id="KW-0732">Signal</keyword>
<evidence type="ECO:0000313" key="2">
    <source>
        <dbReference type="EMBL" id="SEW12189.1"/>
    </source>
</evidence>
<dbReference type="AlphaFoldDB" id="A0A1I0PEY4"/>
<reference evidence="2 3" key="1">
    <citation type="submission" date="2016-10" db="EMBL/GenBank/DDBJ databases">
        <authorList>
            <person name="de Groot N.N."/>
        </authorList>
    </citation>
    <scope>NUCLEOTIDE SEQUENCE [LARGE SCALE GENOMIC DNA]</scope>
    <source>
        <strain evidence="2 3">DSM 29439</strain>
    </source>
</reference>
<dbReference type="STRING" id="1173584.SAMN05444851_1549"/>
<evidence type="ECO:0000256" key="1">
    <source>
        <dbReference type="SAM" id="SignalP"/>
    </source>
</evidence>
<name>A0A1I0PEY4_9RHOB</name>
<dbReference type="Pfam" id="PF21900">
    <property type="entry name" value="DUF6920"/>
    <property type="match status" value="1"/>
</dbReference>
<sequence length="283" mass="30555">MKPLKILAIGAAAVIAATASVVIYSSAQTEADIAAFQSRIADIGATIPAVAFDAAQIADLPEPVQRYFEFVFTGPVPVFTAVQLKAEGKFRRPLTEGFNDATAEQVIAVGTPALMFSATTPVLPGVRARAYDFFAKGQMEMKAKILSTLTVVDERETPELNRISLRRWLLESALFPQALLPGGPVTWDAIDRSSARATVTADGLSASMVAHFDDEGRLTQMAAEEDGDLTTPYHGSGEHVTRGDYRPVGNLMVPHTFTISRSADGALYPFFEGRITDIRFLTE</sequence>
<feature type="chain" id="PRO_5011509298" evidence="1">
    <location>
        <begin position="28"/>
        <end position="283"/>
    </location>
</feature>
<dbReference type="EMBL" id="FOJB01000001">
    <property type="protein sequence ID" value="SEW12189.1"/>
    <property type="molecule type" value="Genomic_DNA"/>
</dbReference>
<protein>
    <submittedName>
        <fullName evidence="2">Uncharacterized protein</fullName>
    </submittedName>
</protein>
<dbReference type="InterPro" id="IPR054213">
    <property type="entry name" value="DUF6920"/>
</dbReference>
<accession>A0A1I0PEY4</accession>
<dbReference type="OrthoDB" id="3671061at2"/>
<gene>
    <name evidence="2" type="ORF">SAMN05444851_1549</name>
</gene>
<keyword evidence="3" id="KW-1185">Reference proteome</keyword>
<dbReference type="Proteomes" id="UP000199650">
    <property type="component" value="Unassembled WGS sequence"/>
</dbReference>
<proteinExistence type="predicted"/>
<feature type="signal peptide" evidence="1">
    <location>
        <begin position="1"/>
        <end position="27"/>
    </location>
</feature>